<dbReference type="Pfam" id="PF13274">
    <property type="entry name" value="SocA_Panacea"/>
    <property type="match status" value="1"/>
</dbReference>
<organism evidence="2 3">
    <name type="scientific">Streptomyces camponoticapitis</name>
    <dbReference type="NCBI Taxonomy" id="1616125"/>
    <lineage>
        <taxon>Bacteria</taxon>
        <taxon>Bacillati</taxon>
        <taxon>Actinomycetota</taxon>
        <taxon>Actinomycetes</taxon>
        <taxon>Kitasatosporales</taxon>
        <taxon>Streptomycetaceae</taxon>
        <taxon>Streptomyces</taxon>
    </lineage>
</organism>
<proteinExistence type="predicted"/>
<dbReference type="Proteomes" id="UP000660265">
    <property type="component" value="Unassembled WGS sequence"/>
</dbReference>
<keyword evidence="3" id="KW-1185">Reference proteome</keyword>
<dbReference type="InterPro" id="IPR025272">
    <property type="entry name" value="SocA_Panacea"/>
</dbReference>
<dbReference type="EMBL" id="BMMV01000003">
    <property type="protein sequence ID" value="GGJ81881.1"/>
    <property type="molecule type" value="Genomic_DNA"/>
</dbReference>
<feature type="domain" description="Antitoxin SocA-like Panacea" evidence="1">
    <location>
        <begin position="47"/>
        <end position="138"/>
    </location>
</feature>
<evidence type="ECO:0000259" key="1">
    <source>
        <dbReference type="Pfam" id="PF13274"/>
    </source>
</evidence>
<evidence type="ECO:0000313" key="2">
    <source>
        <dbReference type="EMBL" id="GGJ81881.1"/>
    </source>
</evidence>
<gene>
    <name evidence="2" type="ORF">GCM10011583_11700</name>
</gene>
<reference evidence="3" key="1">
    <citation type="journal article" date="2019" name="Int. J. Syst. Evol. Microbiol.">
        <title>The Global Catalogue of Microorganisms (GCM) 10K type strain sequencing project: providing services to taxonomists for standard genome sequencing and annotation.</title>
        <authorList>
            <consortium name="The Broad Institute Genomics Platform"/>
            <consortium name="The Broad Institute Genome Sequencing Center for Infectious Disease"/>
            <person name="Wu L."/>
            <person name="Ma J."/>
        </authorList>
    </citation>
    <scope>NUCLEOTIDE SEQUENCE [LARGE SCALE GENOMIC DNA]</scope>
    <source>
        <strain evidence="3">CGMCC 4.7275</strain>
    </source>
</reference>
<sequence length="176" mass="20103">MDLPSRDWGRLAYGERGALEGTIMAATALDVAAYILAKEAPMSAMKLQKLCYFAYGYHMAWEDRQLFPERFEAWANGPVVYELYDQHRGKYRLDHGDIIGDPAVLDDDERESVNIVLESFKAYTAHELSAMTHRPGPWLDARRRAGVEDDLKRSNEELRDEEIADFFGALVGREDD</sequence>
<comment type="caution">
    <text evidence="2">The sequence shown here is derived from an EMBL/GenBank/DDBJ whole genome shotgun (WGS) entry which is preliminary data.</text>
</comment>
<protein>
    <recommendedName>
        <fullName evidence="1">Antitoxin SocA-like Panacea domain-containing protein</fullName>
    </recommendedName>
</protein>
<accession>A0ABQ2E402</accession>
<evidence type="ECO:0000313" key="3">
    <source>
        <dbReference type="Proteomes" id="UP000660265"/>
    </source>
</evidence>
<name>A0ABQ2E402_9ACTN</name>